<protein>
    <submittedName>
        <fullName evidence="2">Uncharacterized protein</fullName>
    </submittedName>
</protein>
<organism evidence="2 3">
    <name type="scientific">Lucilia cuprina</name>
    <name type="common">Green bottle fly</name>
    <name type="synonym">Australian sheep blowfly</name>
    <dbReference type="NCBI Taxonomy" id="7375"/>
    <lineage>
        <taxon>Eukaryota</taxon>
        <taxon>Metazoa</taxon>
        <taxon>Ecdysozoa</taxon>
        <taxon>Arthropoda</taxon>
        <taxon>Hexapoda</taxon>
        <taxon>Insecta</taxon>
        <taxon>Pterygota</taxon>
        <taxon>Neoptera</taxon>
        <taxon>Endopterygota</taxon>
        <taxon>Diptera</taxon>
        <taxon>Brachycera</taxon>
        <taxon>Muscomorpha</taxon>
        <taxon>Oestroidea</taxon>
        <taxon>Calliphoridae</taxon>
        <taxon>Luciliinae</taxon>
        <taxon>Lucilia</taxon>
    </lineage>
</organism>
<evidence type="ECO:0000313" key="3">
    <source>
        <dbReference type="Proteomes" id="UP000037069"/>
    </source>
</evidence>
<dbReference type="Proteomes" id="UP000037069">
    <property type="component" value="Unassembled WGS sequence"/>
</dbReference>
<comment type="caution">
    <text evidence="2">The sequence shown here is derived from an EMBL/GenBank/DDBJ whole genome shotgun (WGS) entry which is preliminary data.</text>
</comment>
<evidence type="ECO:0000313" key="2">
    <source>
        <dbReference type="EMBL" id="KNC34990.1"/>
    </source>
</evidence>
<proteinExistence type="predicted"/>
<keyword evidence="3" id="KW-1185">Reference proteome</keyword>
<dbReference type="AlphaFoldDB" id="A0A0L0CRJ6"/>
<sequence>MIHDEPDHRAPQNHNINKLVLKHHSIFVCGSPITGVKAAFALKLNFIETVCFVVFSSSNGGTYLMRDLGSISVLSRELKLHSAKFLRFLPALGLGVSFLTSAKRGVVIGVKLSILFSLPSSFLRGVAAVESLSESSILSFRFERFLADDVATSSSDESVLNDLFKVLTTEDVGDDSVLLGQSDPELLVLRLLSAPLTLVLDCGRFEPPALSSSSSAGDVSSVISVSSWRLLERSQRFLNGFRPPLVLLRVVAGNSSSCRIRLFNCSSSNVGAMALPVVSQFFIVPPLVFATLSFASTCLLVVGIFLKLVSLFSSNPKNSLPSSQSFRQASS</sequence>
<accession>A0A0L0CRJ6</accession>
<reference evidence="2 3" key="1">
    <citation type="journal article" date="2015" name="Nat. Commun.">
        <title>Lucilia cuprina genome unlocks parasitic fly biology to underpin future interventions.</title>
        <authorList>
            <person name="Anstead C.A."/>
            <person name="Korhonen P.K."/>
            <person name="Young N.D."/>
            <person name="Hall R.S."/>
            <person name="Jex A.R."/>
            <person name="Murali S.C."/>
            <person name="Hughes D.S."/>
            <person name="Lee S.F."/>
            <person name="Perry T."/>
            <person name="Stroehlein A.J."/>
            <person name="Ansell B.R."/>
            <person name="Breugelmans B."/>
            <person name="Hofmann A."/>
            <person name="Qu J."/>
            <person name="Dugan S."/>
            <person name="Lee S.L."/>
            <person name="Chao H."/>
            <person name="Dinh H."/>
            <person name="Han Y."/>
            <person name="Doddapaneni H.V."/>
            <person name="Worley K.C."/>
            <person name="Muzny D.M."/>
            <person name="Ioannidis P."/>
            <person name="Waterhouse R.M."/>
            <person name="Zdobnov E.M."/>
            <person name="James P.J."/>
            <person name="Bagnall N.H."/>
            <person name="Kotze A.C."/>
            <person name="Gibbs R.A."/>
            <person name="Richards S."/>
            <person name="Batterham P."/>
            <person name="Gasser R.B."/>
        </authorList>
    </citation>
    <scope>NUCLEOTIDE SEQUENCE [LARGE SCALE GENOMIC DNA]</scope>
    <source>
        <strain evidence="2 3">LS</strain>
        <tissue evidence="2">Full body</tissue>
    </source>
</reference>
<gene>
    <name evidence="2" type="ORF">FF38_12292</name>
</gene>
<keyword evidence="1" id="KW-0472">Membrane</keyword>
<dbReference type="EMBL" id="JRES01000005">
    <property type="protein sequence ID" value="KNC34990.1"/>
    <property type="molecule type" value="Genomic_DNA"/>
</dbReference>
<keyword evidence="1" id="KW-0812">Transmembrane</keyword>
<evidence type="ECO:0000256" key="1">
    <source>
        <dbReference type="SAM" id="Phobius"/>
    </source>
</evidence>
<keyword evidence="1" id="KW-1133">Transmembrane helix</keyword>
<name>A0A0L0CRJ6_LUCCU</name>
<feature type="transmembrane region" description="Helical" evidence="1">
    <location>
        <begin position="287"/>
        <end position="309"/>
    </location>
</feature>